<dbReference type="InterPro" id="IPR046616">
    <property type="entry name" value="DUF6729"/>
</dbReference>
<evidence type="ECO:0000259" key="1">
    <source>
        <dbReference type="Pfam" id="PF20499"/>
    </source>
</evidence>
<evidence type="ECO:0000313" key="2">
    <source>
        <dbReference type="EMBL" id="KAL0957404.1"/>
    </source>
</evidence>
<evidence type="ECO:0000313" key="3">
    <source>
        <dbReference type="Proteomes" id="UP001556367"/>
    </source>
</evidence>
<keyword evidence="3" id="KW-1185">Reference proteome</keyword>
<feature type="domain" description="DUF6729" evidence="1">
    <location>
        <begin position="26"/>
        <end position="123"/>
    </location>
</feature>
<comment type="caution">
    <text evidence="2">The sequence shown here is derived from an EMBL/GenBank/DDBJ whole genome shotgun (WGS) entry which is preliminary data.</text>
</comment>
<reference evidence="3" key="1">
    <citation type="submission" date="2024-06" db="EMBL/GenBank/DDBJ databases">
        <title>Multi-omics analyses provide insights into the biosynthesis of the anticancer antibiotic pleurotin in Hohenbuehelia grisea.</title>
        <authorList>
            <person name="Weaver J.A."/>
            <person name="Alberti F."/>
        </authorList>
    </citation>
    <scope>NUCLEOTIDE SEQUENCE [LARGE SCALE GENOMIC DNA]</scope>
    <source>
        <strain evidence="3">T-177</strain>
    </source>
</reference>
<dbReference type="Pfam" id="PF20499">
    <property type="entry name" value="DUF6729"/>
    <property type="match status" value="1"/>
</dbReference>
<gene>
    <name evidence="2" type="ORF">HGRIS_001205</name>
</gene>
<accession>A0ABR3JNL1</accession>
<organism evidence="2 3">
    <name type="scientific">Hohenbuehelia grisea</name>
    <dbReference type="NCBI Taxonomy" id="104357"/>
    <lineage>
        <taxon>Eukaryota</taxon>
        <taxon>Fungi</taxon>
        <taxon>Dikarya</taxon>
        <taxon>Basidiomycota</taxon>
        <taxon>Agaricomycotina</taxon>
        <taxon>Agaricomycetes</taxon>
        <taxon>Agaricomycetidae</taxon>
        <taxon>Agaricales</taxon>
        <taxon>Pleurotineae</taxon>
        <taxon>Pleurotaceae</taxon>
        <taxon>Hohenbuehelia</taxon>
    </lineage>
</organism>
<sequence>MFKALVAESSQHGSDGLPPLYRIHKTFWFPRPAAYLQLQNPSITPQSLYEYQFFLWDPMALCGKIPCPNNGCKSPFWRHGHVRYPRRVVDIDCTLWLIGYRYRCPKCTNPNQVTFRSWDKRISASFGDFLGPDSPTLAPRRIADRSHAASYACHASQSLIGTSLTSRRLPVSIQRPLFIMRQL</sequence>
<protein>
    <recommendedName>
        <fullName evidence="1">DUF6729 domain-containing protein</fullName>
    </recommendedName>
</protein>
<dbReference type="Proteomes" id="UP001556367">
    <property type="component" value="Unassembled WGS sequence"/>
</dbReference>
<proteinExistence type="predicted"/>
<name>A0ABR3JNL1_9AGAR</name>
<dbReference type="EMBL" id="JASNQZ010000005">
    <property type="protein sequence ID" value="KAL0957404.1"/>
    <property type="molecule type" value="Genomic_DNA"/>
</dbReference>